<dbReference type="Proteomes" id="UP000276733">
    <property type="component" value="Unassembled WGS sequence"/>
</dbReference>
<evidence type="ECO:0000256" key="3">
    <source>
        <dbReference type="ARBA" id="ARBA00022691"/>
    </source>
</evidence>
<evidence type="ECO:0000256" key="1">
    <source>
        <dbReference type="ARBA" id="ARBA00022603"/>
    </source>
</evidence>
<keyword evidence="4" id="KW-0812">Transmembrane</keyword>
<evidence type="ECO:0000256" key="4">
    <source>
        <dbReference type="SAM" id="Phobius"/>
    </source>
</evidence>
<dbReference type="EMBL" id="UYIQ01000001">
    <property type="protein sequence ID" value="VDG81672.1"/>
    <property type="molecule type" value="Genomic_DNA"/>
</dbReference>
<dbReference type="GO" id="GO:0009007">
    <property type="term" value="F:site-specific DNA-methyltransferase (adenine-specific) activity"/>
    <property type="evidence" value="ECO:0007669"/>
    <property type="project" value="UniProtKB-EC"/>
</dbReference>
<dbReference type="InterPro" id="IPR029063">
    <property type="entry name" value="SAM-dependent_MTases_sf"/>
</dbReference>
<feature type="transmembrane region" description="Helical" evidence="4">
    <location>
        <begin position="158"/>
        <end position="182"/>
    </location>
</feature>
<gene>
    <name evidence="5" type="primary">fokIM_2</name>
    <name evidence="5" type="ORF">NCTC11458_00965</name>
</gene>
<dbReference type="GO" id="GO:0032259">
    <property type="term" value="P:methylation"/>
    <property type="evidence" value="ECO:0007669"/>
    <property type="project" value="UniProtKB-KW"/>
</dbReference>
<keyword evidence="4" id="KW-1133">Transmembrane helix</keyword>
<dbReference type="REBASE" id="422304">
    <property type="entry name" value="M2.Cla11458ORF963P"/>
</dbReference>
<dbReference type="InterPro" id="IPR012327">
    <property type="entry name" value="MeTrfase_D12"/>
</dbReference>
<proteinExistence type="predicted"/>
<keyword evidence="3" id="KW-0949">S-adenosyl-L-methionine</keyword>
<accession>A0A7Z8YCZ4</accession>
<evidence type="ECO:0000313" key="6">
    <source>
        <dbReference type="Proteomes" id="UP000276733"/>
    </source>
</evidence>
<dbReference type="SUPFAM" id="SSF53335">
    <property type="entry name" value="S-adenosyl-L-methionine-dependent methyltransferases"/>
    <property type="match status" value="1"/>
</dbReference>
<sequence length="353" mass="40941">MRYIGNKENLCDKIHYTLLSLQIQGESLFDVFAGTTSVSQYFKHKGYQITSSDLMYFSFVLQKAYIANNNTQLFSTLATELPYTPHKLFTSNLEVVLSFLDNIFPMEGFIFKNYTPEGTAHLPTPRMYFSNENGRKIDAIRQQIELWHQKNKITENEYFVLLACLIESVSFYANVAGIYAAFHKKWDPRAVKPLTLRPIKLLNNHKENQVYNTDSVALLNKIEADIFYLDPPYNARQYAPNYHLIETIAKYDNPSIKGVTGMRDYTEQKSLFCNPNTALEELDKIAQQGKYKTLVLSYNSEGIMPQEAIIQTLSQYGKVTLTQFDYQRFKSNNNGESQTKKYIQEQLYILKRQ</sequence>
<evidence type="ECO:0000313" key="5">
    <source>
        <dbReference type="EMBL" id="VDG81672.1"/>
    </source>
</evidence>
<dbReference type="AlphaFoldDB" id="A0A7Z8YCZ4"/>
<protein>
    <submittedName>
        <fullName evidence="5">D12 class N6 adenine-specific DNA methyltransferase</fullName>
        <ecNumber evidence="5">2.1.1.72</ecNumber>
    </submittedName>
</protein>
<dbReference type="PRINTS" id="PR00505">
    <property type="entry name" value="D12N6MTFRASE"/>
</dbReference>
<reference evidence="5 6" key="1">
    <citation type="submission" date="2018-11" db="EMBL/GenBank/DDBJ databases">
        <authorList>
            <consortium name="Pathogen Informatics"/>
        </authorList>
    </citation>
    <scope>NUCLEOTIDE SEQUENCE [LARGE SCALE GENOMIC DNA]</scope>
    <source>
        <strain evidence="5 6">NCTC11458</strain>
    </source>
</reference>
<dbReference type="Pfam" id="PF02086">
    <property type="entry name" value="MethyltransfD12"/>
    <property type="match status" value="1"/>
</dbReference>
<comment type="caution">
    <text evidence="5">The sequence shown here is derived from an EMBL/GenBank/DDBJ whole genome shotgun (WGS) entry which is preliminary data.</text>
</comment>
<keyword evidence="1 5" id="KW-0489">Methyltransferase</keyword>
<dbReference type="EC" id="2.1.1.72" evidence="5"/>
<evidence type="ECO:0000256" key="2">
    <source>
        <dbReference type="ARBA" id="ARBA00022679"/>
    </source>
</evidence>
<organism evidence="5 6">
    <name type="scientific">Capnocytophaga ochracea</name>
    <dbReference type="NCBI Taxonomy" id="1018"/>
    <lineage>
        <taxon>Bacteria</taxon>
        <taxon>Pseudomonadati</taxon>
        <taxon>Bacteroidota</taxon>
        <taxon>Flavobacteriia</taxon>
        <taxon>Flavobacteriales</taxon>
        <taxon>Flavobacteriaceae</taxon>
        <taxon>Capnocytophaga</taxon>
    </lineage>
</organism>
<dbReference type="RefSeq" id="WP_181831314.1">
    <property type="nucleotide sequence ID" value="NZ_UYIQ01000001.1"/>
</dbReference>
<name>A0A7Z8YCZ4_CAPOC</name>
<dbReference type="GO" id="GO:0009307">
    <property type="term" value="P:DNA restriction-modification system"/>
    <property type="evidence" value="ECO:0007669"/>
    <property type="project" value="InterPro"/>
</dbReference>
<keyword evidence="2 5" id="KW-0808">Transferase</keyword>
<keyword evidence="4" id="KW-0472">Membrane</keyword>